<comment type="caution">
    <text evidence="1">The sequence shown here is derived from an EMBL/GenBank/DDBJ whole genome shotgun (WGS) entry which is preliminary data.</text>
</comment>
<protein>
    <submittedName>
        <fullName evidence="1">Uncharacterized protein</fullName>
    </submittedName>
</protein>
<dbReference type="Proteomes" id="UP000808337">
    <property type="component" value="Unassembled WGS sequence"/>
</dbReference>
<gene>
    <name evidence="1" type="ORF">IPP15_00985</name>
</gene>
<evidence type="ECO:0000313" key="1">
    <source>
        <dbReference type="EMBL" id="MBK9980994.1"/>
    </source>
</evidence>
<sequence length="256" mass="29033">MGAASNIIAFDFEKFKNVIIPSLKEGESNLLVKNEIEFHNTFNVYGIPGFTNLNAVMQLFNADLTTCKFDKRFAADENGTYETERVFYRPTKNCWAHEDLAYLFESLIMRHCSKYFLSVGKIYTLELAIKSRDIAAQKIIDKWGQGGNIWNHGSGGFGEGILGWINDAEVAELNRLSSTIELNASFWKSNINLLQSIKALIEISAAEGLGLLYGNELRKCLVNNFQYYIILKLTGSDEDIYNGWPAFTTEMIKDFR</sequence>
<evidence type="ECO:0000313" key="2">
    <source>
        <dbReference type="Proteomes" id="UP000808337"/>
    </source>
</evidence>
<name>A0A9D7XLD3_9BACT</name>
<proteinExistence type="predicted"/>
<accession>A0A9D7XLD3</accession>
<reference evidence="1 2" key="1">
    <citation type="submission" date="2020-10" db="EMBL/GenBank/DDBJ databases">
        <title>Connecting structure to function with the recovery of over 1000 high-quality activated sludge metagenome-assembled genomes encoding full-length rRNA genes using long-read sequencing.</title>
        <authorList>
            <person name="Singleton C.M."/>
            <person name="Petriglieri F."/>
            <person name="Kristensen J.M."/>
            <person name="Kirkegaard R.H."/>
            <person name="Michaelsen T.Y."/>
            <person name="Andersen M.H."/>
            <person name="Karst S.M."/>
            <person name="Dueholm M.S."/>
            <person name="Nielsen P.H."/>
            <person name="Albertsen M."/>
        </authorList>
    </citation>
    <scope>NUCLEOTIDE SEQUENCE [LARGE SCALE GENOMIC DNA]</scope>
    <source>
        <strain evidence="1">Ribe_18-Q3-R11-54_MAXAC.273</strain>
    </source>
</reference>
<organism evidence="1 2">
    <name type="scientific">Candidatus Opimibacter skivensis</name>
    <dbReference type="NCBI Taxonomy" id="2982028"/>
    <lineage>
        <taxon>Bacteria</taxon>
        <taxon>Pseudomonadati</taxon>
        <taxon>Bacteroidota</taxon>
        <taxon>Saprospiria</taxon>
        <taxon>Saprospirales</taxon>
        <taxon>Saprospiraceae</taxon>
        <taxon>Candidatus Opimibacter</taxon>
    </lineage>
</organism>
<dbReference type="AlphaFoldDB" id="A0A9D7XLD3"/>
<dbReference type="EMBL" id="JADKGY010000001">
    <property type="protein sequence ID" value="MBK9980994.1"/>
    <property type="molecule type" value="Genomic_DNA"/>
</dbReference>